<evidence type="ECO:0008006" key="8">
    <source>
        <dbReference type="Google" id="ProtNLM"/>
    </source>
</evidence>
<keyword evidence="7" id="KW-1185">Reference proteome</keyword>
<evidence type="ECO:0000256" key="3">
    <source>
        <dbReference type="ARBA" id="ARBA00023163"/>
    </source>
</evidence>
<dbReference type="EMBL" id="ML014213">
    <property type="protein sequence ID" value="RKP00486.1"/>
    <property type="molecule type" value="Genomic_DNA"/>
</dbReference>
<name>A0A4P9X5R7_9FUNG</name>
<evidence type="ECO:0000256" key="5">
    <source>
        <dbReference type="ARBA" id="ARBA00025730"/>
    </source>
</evidence>
<comment type="similarity">
    <text evidence="5">Belongs to the TAF10 family.</text>
</comment>
<sequence length="105" mass="11694">LAELLLMMDDFHAIIPDSVTDYYMAKSGVACDDVRLKRLLALAAQKFVADVATDALHYSKLRQQIPIVGPKKSAVPKDKRLVMTMEDLSAALAERGINIKKPDYF</sequence>
<reference evidence="7" key="1">
    <citation type="journal article" date="2018" name="Nat. Microbiol.">
        <title>Leveraging single-cell genomics to expand the fungal tree of life.</title>
        <authorList>
            <person name="Ahrendt S.R."/>
            <person name="Quandt C.A."/>
            <person name="Ciobanu D."/>
            <person name="Clum A."/>
            <person name="Salamov A."/>
            <person name="Andreopoulos B."/>
            <person name="Cheng J.F."/>
            <person name="Woyke T."/>
            <person name="Pelin A."/>
            <person name="Henrissat B."/>
            <person name="Reynolds N.K."/>
            <person name="Benny G.L."/>
            <person name="Smith M.E."/>
            <person name="James T.Y."/>
            <person name="Grigoriev I.V."/>
        </authorList>
    </citation>
    <scope>NUCLEOTIDE SEQUENCE [LARGE SCALE GENOMIC DNA]</scope>
    <source>
        <strain evidence="7">ATCC 52028</strain>
    </source>
</reference>
<dbReference type="Pfam" id="PF03540">
    <property type="entry name" value="TAF10"/>
    <property type="match status" value="1"/>
</dbReference>
<comment type="subcellular location">
    <subcellularLocation>
        <location evidence="1">Nucleus</location>
    </subcellularLocation>
</comment>
<gene>
    <name evidence="6" type="ORF">CXG81DRAFT_4777</name>
</gene>
<organism evidence="6 7">
    <name type="scientific">Caulochytrium protostelioides</name>
    <dbReference type="NCBI Taxonomy" id="1555241"/>
    <lineage>
        <taxon>Eukaryota</taxon>
        <taxon>Fungi</taxon>
        <taxon>Fungi incertae sedis</taxon>
        <taxon>Chytridiomycota</taxon>
        <taxon>Chytridiomycota incertae sedis</taxon>
        <taxon>Chytridiomycetes</taxon>
        <taxon>Caulochytriales</taxon>
        <taxon>Caulochytriaceae</taxon>
        <taxon>Caulochytrium</taxon>
    </lineage>
</organism>
<protein>
    <recommendedName>
        <fullName evidence="8">Transcription initiation factor TFIID subunit 10</fullName>
    </recommendedName>
</protein>
<evidence type="ECO:0000313" key="6">
    <source>
        <dbReference type="EMBL" id="RKP00486.1"/>
    </source>
</evidence>
<dbReference type="GO" id="GO:0000124">
    <property type="term" value="C:SAGA complex"/>
    <property type="evidence" value="ECO:0007669"/>
    <property type="project" value="TreeGrafter"/>
</dbReference>
<evidence type="ECO:0000313" key="7">
    <source>
        <dbReference type="Proteomes" id="UP000274922"/>
    </source>
</evidence>
<dbReference type="PANTHER" id="PTHR21242">
    <property type="entry name" value="TRANSCRIPTION INITIATION FACTOR TFIID SUBUNIT 10"/>
    <property type="match status" value="1"/>
</dbReference>
<dbReference type="OrthoDB" id="154356at2759"/>
<dbReference type="PRINTS" id="PR01443">
    <property type="entry name" value="TFIID30KDSUB"/>
</dbReference>
<dbReference type="CDD" id="cd07982">
    <property type="entry name" value="HFD_TAF10"/>
    <property type="match status" value="1"/>
</dbReference>
<keyword evidence="2" id="KW-0805">Transcription regulation</keyword>
<dbReference type="Proteomes" id="UP000274922">
    <property type="component" value="Unassembled WGS sequence"/>
</dbReference>
<dbReference type="GO" id="GO:0005669">
    <property type="term" value="C:transcription factor TFIID complex"/>
    <property type="evidence" value="ECO:0007669"/>
    <property type="project" value="TreeGrafter"/>
</dbReference>
<keyword evidence="3" id="KW-0804">Transcription</keyword>
<dbReference type="PANTHER" id="PTHR21242:SF0">
    <property type="entry name" value="TRANSCRIPTION INITIATION FACTOR TFIID SUBUNIT 10"/>
    <property type="match status" value="1"/>
</dbReference>
<evidence type="ECO:0000256" key="1">
    <source>
        <dbReference type="ARBA" id="ARBA00004123"/>
    </source>
</evidence>
<keyword evidence="4" id="KW-0539">Nucleus</keyword>
<feature type="non-terminal residue" evidence="6">
    <location>
        <position position="105"/>
    </location>
</feature>
<dbReference type="PIRSF" id="PIRSF017246">
    <property type="entry name" value="TFIID_TAF10"/>
    <property type="match status" value="1"/>
</dbReference>
<dbReference type="AlphaFoldDB" id="A0A4P9X5R7"/>
<dbReference type="GO" id="GO:0006367">
    <property type="term" value="P:transcription initiation at RNA polymerase II promoter"/>
    <property type="evidence" value="ECO:0007669"/>
    <property type="project" value="TreeGrafter"/>
</dbReference>
<dbReference type="STRING" id="1555241.A0A4P9X5R7"/>
<proteinExistence type="inferred from homology"/>
<feature type="non-terminal residue" evidence="6">
    <location>
        <position position="1"/>
    </location>
</feature>
<accession>A0A4P9X5R7</accession>
<dbReference type="GO" id="GO:0016251">
    <property type="term" value="F:RNA polymerase II general transcription initiation factor activity"/>
    <property type="evidence" value="ECO:0007669"/>
    <property type="project" value="TreeGrafter"/>
</dbReference>
<evidence type="ECO:0000256" key="2">
    <source>
        <dbReference type="ARBA" id="ARBA00023015"/>
    </source>
</evidence>
<evidence type="ECO:0000256" key="4">
    <source>
        <dbReference type="ARBA" id="ARBA00023242"/>
    </source>
</evidence>
<dbReference type="GO" id="GO:1990841">
    <property type="term" value="F:promoter-specific chromatin binding"/>
    <property type="evidence" value="ECO:0007669"/>
    <property type="project" value="TreeGrafter"/>
</dbReference>
<dbReference type="InterPro" id="IPR003923">
    <property type="entry name" value="TAF10"/>
</dbReference>